<protein>
    <submittedName>
        <fullName evidence="1">Zinc finger containing protein, putative</fullName>
    </submittedName>
</protein>
<dbReference type="VEuPathDB" id="PiroplasmaDB:BOVATA_027190"/>
<dbReference type="OrthoDB" id="364341at2759"/>
<reference evidence="1 2" key="1">
    <citation type="journal article" date="2017" name="BMC Genomics">
        <title>Whole-genome assembly of Babesia ovata and comparative genomics between closely related pathogens.</title>
        <authorList>
            <person name="Yamagishi J."/>
            <person name="Asada M."/>
            <person name="Hakimi H."/>
            <person name="Tanaka T.Q."/>
            <person name="Sugimoto C."/>
            <person name="Kawazu S."/>
        </authorList>
    </citation>
    <scope>NUCLEOTIDE SEQUENCE [LARGE SCALE GENOMIC DNA]</scope>
    <source>
        <strain evidence="1 2">Miyake</strain>
    </source>
</reference>
<organism evidence="1 2">
    <name type="scientific">Babesia ovata</name>
    <dbReference type="NCBI Taxonomy" id="189622"/>
    <lineage>
        <taxon>Eukaryota</taxon>
        <taxon>Sar</taxon>
        <taxon>Alveolata</taxon>
        <taxon>Apicomplexa</taxon>
        <taxon>Aconoidasida</taxon>
        <taxon>Piroplasmida</taxon>
        <taxon>Babesiidae</taxon>
        <taxon>Babesia</taxon>
    </lineage>
</organism>
<evidence type="ECO:0000313" key="2">
    <source>
        <dbReference type="Proteomes" id="UP000236319"/>
    </source>
</evidence>
<dbReference type="RefSeq" id="XP_028867469.1">
    <property type="nucleotide sequence ID" value="XM_029011636.1"/>
</dbReference>
<dbReference type="GeneID" id="39874996"/>
<name>A0A2H6KE09_9APIC</name>
<sequence>MEAQVEADAAAGHQPEDVEQATTPLVVLAYNIPADYTLYNFQDMITARYGDIGQLSIIAPFPWQDRNCCPWKIICKDRESYDKMLTVRHMWLKDETGKDSSVAITFVAGDLDDIPDIPFKEDEQLLMSEHCNVK</sequence>
<accession>A0A2H6KE09</accession>
<keyword evidence="2" id="KW-1185">Reference proteome</keyword>
<comment type="caution">
    <text evidence="1">The sequence shown here is derived from an EMBL/GenBank/DDBJ whole genome shotgun (WGS) entry which is preliminary data.</text>
</comment>
<proteinExistence type="predicted"/>
<dbReference type="Proteomes" id="UP000236319">
    <property type="component" value="Unassembled WGS sequence"/>
</dbReference>
<evidence type="ECO:0000313" key="1">
    <source>
        <dbReference type="EMBL" id="GBE61226.1"/>
    </source>
</evidence>
<dbReference type="EMBL" id="BDSA01000003">
    <property type="protein sequence ID" value="GBE61226.1"/>
    <property type="molecule type" value="Genomic_DNA"/>
</dbReference>
<gene>
    <name evidence="1" type="ORF">BOVATA_027190</name>
</gene>
<dbReference type="AlphaFoldDB" id="A0A2H6KE09"/>